<dbReference type="OrthoDB" id="426718at2759"/>
<reference evidence="2" key="1">
    <citation type="submission" date="2020-06" db="EMBL/GenBank/DDBJ databases">
        <title>Draft genome sequences of strains closely related to Aspergillus parafelis and Aspergillus hiratsukae.</title>
        <authorList>
            <person name="Dos Santos R.A.C."/>
            <person name="Rivero-Menendez O."/>
            <person name="Steenwyk J.L."/>
            <person name="Mead M.E."/>
            <person name="Goldman G.H."/>
            <person name="Alastruey-Izquierdo A."/>
            <person name="Rokas A."/>
        </authorList>
    </citation>
    <scope>NUCLEOTIDE SEQUENCE</scope>
    <source>
        <strain evidence="2">CNM-CM5793</strain>
        <strain evidence="3">CNM-CM6106</strain>
    </source>
</reference>
<evidence type="ECO:0000313" key="3">
    <source>
        <dbReference type="EMBL" id="KAF7172549.1"/>
    </source>
</evidence>
<protein>
    <submittedName>
        <fullName evidence="2">Uncharacterized protein</fullName>
    </submittedName>
</protein>
<feature type="transmembrane region" description="Helical" evidence="1">
    <location>
        <begin position="308"/>
        <end position="330"/>
    </location>
</feature>
<keyword evidence="1" id="KW-0812">Transmembrane</keyword>
<dbReference type="AlphaFoldDB" id="A0A8H6PGS4"/>
<dbReference type="Pfam" id="PF11913">
    <property type="entry name" value="DUF3431"/>
    <property type="match status" value="1"/>
</dbReference>
<evidence type="ECO:0000313" key="4">
    <source>
        <dbReference type="Proteomes" id="UP000630445"/>
    </source>
</evidence>
<evidence type="ECO:0000313" key="2">
    <source>
        <dbReference type="EMBL" id="KAF7133694.1"/>
    </source>
</evidence>
<name>A0A8H6PGS4_9EURO</name>
<accession>A0A8H6PGS4</accession>
<keyword evidence="1" id="KW-0472">Membrane</keyword>
<keyword evidence="1" id="KW-1133">Transmembrane helix</keyword>
<dbReference type="Proteomes" id="UP000662466">
    <property type="component" value="Unassembled WGS sequence"/>
</dbReference>
<dbReference type="Proteomes" id="UP000630445">
    <property type="component" value="Unassembled WGS sequence"/>
</dbReference>
<feature type="transmembrane region" description="Helical" evidence="1">
    <location>
        <begin position="255"/>
        <end position="275"/>
    </location>
</feature>
<dbReference type="InterPro" id="IPR021838">
    <property type="entry name" value="DUF3431"/>
</dbReference>
<dbReference type="EMBL" id="JACBAD010001823">
    <property type="protein sequence ID" value="KAF7133694.1"/>
    <property type="molecule type" value="Genomic_DNA"/>
</dbReference>
<sequence>MLFFASLTYIHGRKYYLNAQKEIELAEAKGYHLDKAIIIAKTRQENIDWANPFCEEFGCEVYAYTMDPGQPEEGLLEPTTTRGREAAAYLTYIVDFYDDLPIYSIFIHGGEEQWHNDLFGPKTADVLRNLRFEAVRAQGFVNLRCTSPPLCPDTWHPSNPLWNDVVYGYLHDLFPTIYMELFNFVISRERVLQRPRSDYQRISQWMVRTEVTDDYGAGFLMEKIWHIIFGMEPIYRSDSPTKYVKMLLDMEKIPMVDNILAAGFSWILLAGYLVFPGTFMSLRKSASFKETANNSRAGRSAYEVVQNISLLAIAAVCCFLGLMGAAWLCYRNRSNYVWLARKVFL</sequence>
<dbReference type="EMBL" id="JACBAF010001851">
    <property type="protein sequence ID" value="KAF7172549.1"/>
    <property type="molecule type" value="Genomic_DNA"/>
</dbReference>
<dbReference type="PANTHER" id="PTHR37490:SF2">
    <property type="match status" value="1"/>
</dbReference>
<evidence type="ECO:0000256" key="1">
    <source>
        <dbReference type="SAM" id="Phobius"/>
    </source>
</evidence>
<comment type="caution">
    <text evidence="2">The sequence shown here is derived from an EMBL/GenBank/DDBJ whole genome shotgun (WGS) entry which is preliminary data.</text>
</comment>
<dbReference type="PANTHER" id="PTHR37490">
    <property type="entry name" value="EXPRESSED PROTEIN"/>
    <property type="match status" value="1"/>
</dbReference>
<keyword evidence="4" id="KW-1185">Reference proteome</keyword>
<proteinExistence type="predicted"/>
<organism evidence="2 4">
    <name type="scientific">Aspergillus hiratsukae</name>
    <dbReference type="NCBI Taxonomy" id="1194566"/>
    <lineage>
        <taxon>Eukaryota</taxon>
        <taxon>Fungi</taxon>
        <taxon>Dikarya</taxon>
        <taxon>Ascomycota</taxon>
        <taxon>Pezizomycotina</taxon>
        <taxon>Eurotiomycetes</taxon>
        <taxon>Eurotiomycetidae</taxon>
        <taxon>Eurotiales</taxon>
        <taxon>Aspergillaceae</taxon>
        <taxon>Aspergillus</taxon>
        <taxon>Aspergillus subgen. Fumigati</taxon>
    </lineage>
</organism>
<gene>
    <name evidence="2" type="ORF">CNMCM5793_004992</name>
    <name evidence="3" type="ORF">CNMCM6106_006744</name>
</gene>